<dbReference type="GO" id="GO:0005524">
    <property type="term" value="F:ATP binding"/>
    <property type="evidence" value="ECO:0007669"/>
    <property type="project" value="UniProtKB-KW"/>
</dbReference>
<dbReference type="Proteomes" id="UP000052982">
    <property type="component" value="Unassembled WGS sequence"/>
</dbReference>
<keyword evidence="3 6" id="KW-0067">ATP-binding</keyword>
<reference evidence="6 7" key="1">
    <citation type="submission" date="2015-10" db="EMBL/GenBank/DDBJ databases">
        <title>Draft genome sequence of Streptomyces griseoruber DSM 40281, type strain for the species Streptomyces griseoruber.</title>
        <authorList>
            <person name="Ruckert C."/>
            <person name="Winkler A."/>
            <person name="Kalinowski J."/>
            <person name="Kampfer P."/>
            <person name="Glaeser S."/>
        </authorList>
    </citation>
    <scope>NUCLEOTIDE SEQUENCE [LARGE SCALE GENOMIC DNA]</scope>
    <source>
        <strain evidence="6 7">DSM 40281</strain>
    </source>
</reference>
<keyword evidence="1" id="KW-0813">Transport</keyword>
<dbReference type="AlphaFoldDB" id="A0A101T7S5"/>
<dbReference type="PANTHER" id="PTHR45772:SF4">
    <property type="entry name" value="ABC TRANSPORTER ATP-BINDING PROTEIN"/>
    <property type="match status" value="1"/>
</dbReference>
<dbReference type="SMART" id="SM00382">
    <property type="entry name" value="AAA"/>
    <property type="match status" value="1"/>
</dbReference>
<protein>
    <submittedName>
        <fullName evidence="6">ABC transporter ATP-binding protein</fullName>
    </submittedName>
</protein>
<dbReference type="InterPro" id="IPR032823">
    <property type="entry name" value="BCA_ABC_TP_C"/>
</dbReference>
<evidence type="ECO:0000313" key="7">
    <source>
        <dbReference type="Proteomes" id="UP000052982"/>
    </source>
</evidence>
<dbReference type="InterPro" id="IPR027417">
    <property type="entry name" value="P-loop_NTPase"/>
</dbReference>
<dbReference type="GO" id="GO:0016887">
    <property type="term" value="F:ATP hydrolysis activity"/>
    <property type="evidence" value="ECO:0007669"/>
    <property type="project" value="InterPro"/>
</dbReference>
<evidence type="ECO:0000259" key="5">
    <source>
        <dbReference type="PROSITE" id="PS50893"/>
    </source>
</evidence>
<dbReference type="STRING" id="1943.AQJ64_08350"/>
<dbReference type="GO" id="GO:0005886">
    <property type="term" value="C:plasma membrane"/>
    <property type="evidence" value="ECO:0007669"/>
    <property type="project" value="TreeGrafter"/>
</dbReference>
<dbReference type="Pfam" id="PF00005">
    <property type="entry name" value="ABC_tran"/>
    <property type="match status" value="1"/>
</dbReference>
<keyword evidence="2" id="KW-0547">Nucleotide-binding</keyword>
<dbReference type="InterPro" id="IPR003439">
    <property type="entry name" value="ABC_transporter-like_ATP-bd"/>
</dbReference>
<dbReference type="InterPro" id="IPR003593">
    <property type="entry name" value="AAA+_ATPase"/>
</dbReference>
<dbReference type="InterPro" id="IPR051120">
    <property type="entry name" value="ABC_AA/LPS_Transport"/>
</dbReference>
<dbReference type="Pfam" id="PF12399">
    <property type="entry name" value="BCA_ABC_TP_C"/>
    <property type="match status" value="1"/>
</dbReference>
<organism evidence="6 7">
    <name type="scientific">Streptomyces griseoruber</name>
    <dbReference type="NCBI Taxonomy" id="1943"/>
    <lineage>
        <taxon>Bacteria</taxon>
        <taxon>Bacillati</taxon>
        <taxon>Actinomycetota</taxon>
        <taxon>Actinomycetes</taxon>
        <taxon>Kitasatosporales</taxon>
        <taxon>Streptomycetaceae</taxon>
        <taxon>Streptomyces</taxon>
    </lineage>
</organism>
<accession>A0A101T7S5</accession>
<evidence type="ECO:0000256" key="2">
    <source>
        <dbReference type="ARBA" id="ARBA00022741"/>
    </source>
</evidence>
<dbReference type="Gene3D" id="3.40.50.300">
    <property type="entry name" value="P-loop containing nucleotide triphosphate hydrolases"/>
    <property type="match status" value="1"/>
</dbReference>
<gene>
    <name evidence="6" type="ORF">AQJ64_08350</name>
</gene>
<evidence type="ECO:0000256" key="1">
    <source>
        <dbReference type="ARBA" id="ARBA00022448"/>
    </source>
</evidence>
<dbReference type="PANTHER" id="PTHR45772">
    <property type="entry name" value="CONSERVED COMPONENT OF ABC TRANSPORTER FOR NATURAL AMINO ACIDS-RELATED"/>
    <property type="match status" value="1"/>
</dbReference>
<dbReference type="EMBL" id="LMWW01000008">
    <property type="protein sequence ID" value="KUN87265.1"/>
    <property type="molecule type" value="Genomic_DNA"/>
</dbReference>
<evidence type="ECO:0000256" key="4">
    <source>
        <dbReference type="SAM" id="MobiDB-lite"/>
    </source>
</evidence>
<dbReference type="RefSeq" id="WP_055632555.1">
    <property type="nucleotide sequence ID" value="NZ_JBIRRP010000006.1"/>
</dbReference>
<dbReference type="CDD" id="cd03219">
    <property type="entry name" value="ABC_Mj1267_LivG_branched"/>
    <property type="match status" value="1"/>
</dbReference>
<evidence type="ECO:0000256" key="3">
    <source>
        <dbReference type="ARBA" id="ARBA00022840"/>
    </source>
</evidence>
<dbReference type="PROSITE" id="PS50893">
    <property type="entry name" value="ABC_TRANSPORTER_2"/>
    <property type="match status" value="1"/>
</dbReference>
<sequence>MNVLSVRQLGVSYGGVHALSDVSLEVGEGQLVGLIGPNGAGKTTFVDAVTGLVTARGRVELDGKDLTGRPPHVRARRGLARTFQSSELFEDLTVTENLQVTADPSTWWTALGETFGRRPPSNPAVPEALSALGLEDLADASASELSQGRRKLVGVARALAARPRVICLDEPAAGLDTTESAELGHRLRAVADAGTALLLIDHDMSLVMGICDHIVVLEFGKVIASGTPAQVRTDPAVIAAYLGASAAQPATASGTSGNGSAKALTSTPETP</sequence>
<name>A0A101T7S5_9ACTN</name>
<dbReference type="SUPFAM" id="SSF52540">
    <property type="entry name" value="P-loop containing nucleoside triphosphate hydrolases"/>
    <property type="match status" value="1"/>
</dbReference>
<feature type="region of interest" description="Disordered" evidence="4">
    <location>
        <begin position="249"/>
        <end position="271"/>
    </location>
</feature>
<keyword evidence="7" id="KW-1185">Reference proteome</keyword>
<evidence type="ECO:0000313" key="6">
    <source>
        <dbReference type="EMBL" id="KUN87265.1"/>
    </source>
</evidence>
<feature type="domain" description="ABC transporter" evidence="5">
    <location>
        <begin position="4"/>
        <end position="244"/>
    </location>
</feature>
<proteinExistence type="predicted"/>
<comment type="caution">
    <text evidence="6">The sequence shown here is derived from an EMBL/GenBank/DDBJ whole genome shotgun (WGS) entry which is preliminary data.</text>
</comment>
<dbReference type="OrthoDB" id="9805514at2"/>